<accession>A0A814S586</accession>
<feature type="domain" description="VWFA" evidence="1">
    <location>
        <begin position="288"/>
        <end position="461"/>
    </location>
</feature>
<dbReference type="Pfam" id="PF13519">
    <property type="entry name" value="VWA_2"/>
    <property type="match status" value="1"/>
</dbReference>
<dbReference type="CDD" id="cd00198">
    <property type="entry name" value="vWFA"/>
    <property type="match status" value="1"/>
</dbReference>
<dbReference type="Proteomes" id="UP000681722">
    <property type="component" value="Unassembled WGS sequence"/>
</dbReference>
<dbReference type="OrthoDB" id="687730at2759"/>
<dbReference type="SMART" id="SM00327">
    <property type="entry name" value="VWA"/>
    <property type="match status" value="1"/>
</dbReference>
<sequence length="464" mass="52829">MKSSLANEGSSVQYIDDIFEASGGVAADNLKNKGQCIVLLLFTYLSGNEIEERISFTVFDRTYTLKPKGLKLFEKLPEPSPQLTALIKGMNNSKNSNNSRIAMASIKNLHIFLQSIMDVKHKIEYAYDNTQAIFPVFDKDQIYNKLLDKARGCTSKCPCCERPCDVDHSAIKSNPGDENNRHACQTGHQLRAMAGIKFEISNEASLFQCEQMKEDKPIIVRGTKKKWSEFKKDHTDWDFGNSITPDELFKLHGKFLNVWSRIGPRLCKMYDMKFVTENTPQAAPKPFHYILLLDASGSMEGEPWKNLLDGVKEFINIRIESNAADRMTIIVFDDNAKFAYYNVDIKTTDINRIQFTHGNTNFSNAFDLVVKTMQMAQLQNPMSSSVINLDFIIIFMSDGRAERPDRQIQTLITMKTKIHQFWTVALGYTALDVLEDINRQMGGNFTKLKESVNLVQIYAEIARK</sequence>
<name>A0A814S586_9BILA</name>
<reference evidence="2" key="1">
    <citation type="submission" date="2021-02" db="EMBL/GenBank/DDBJ databases">
        <authorList>
            <person name="Nowell W R."/>
        </authorList>
    </citation>
    <scope>NUCLEOTIDE SEQUENCE</scope>
</reference>
<evidence type="ECO:0000313" key="4">
    <source>
        <dbReference type="Proteomes" id="UP000663829"/>
    </source>
</evidence>
<dbReference type="SUPFAM" id="SSF53300">
    <property type="entry name" value="vWA-like"/>
    <property type="match status" value="1"/>
</dbReference>
<dbReference type="EMBL" id="CAJOBC010006634">
    <property type="protein sequence ID" value="CAF3905951.1"/>
    <property type="molecule type" value="Genomic_DNA"/>
</dbReference>
<dbReference type="InterPro" id="IPR002035">
    <property type="entry name" value="VWF_A"/>
</dbReference>
<dbReference type="Gene3D" id="3.40.50.410">
    <property type="entry name" value="von Willebrand factor, type A domain"/>
    <property type="match status" value="1"/>
</dbReference>
<dbReference type="PROSITE" id="PS50234">
    <property type="entry name" value="VWFA"/>
    <property type="match status" value="1"/>
</dbReference>
<keyword evidence="4" id="KW-1185">Reference proteome</keyword>
<proteinExistence type="predicted"/>
<gene>
    <name evidence="2" type="ORF">GPM918_LOCUS20753</name>
    <name evidence="3" type="ORF">SRO942_LOCUS20746</name>
</gene>
<dbReference type="Proteomes" id="UP000663829">
    <property type="component" value="Unassembled WGS sequence"/>
</dbReference>
<protein>
    <recommendedName>
        <fullName evidence="1">VWFA domain-containing protein</fullName>
    </recommendedName>
</protein>
<evidence type="ECO:0000313" key="3">
    <source>
        <dbReference type="EMBL" id="CAF3905951.1"/>
    </source>
</evidence>
<dbReference type="AlphaFoldDB" id="A0A814S586"/>
<evidence type="ECO:0000259" key="1">
    <source>
        <dbReference type="PROSITE" id="PS50234"/>
    </source>
</evidence>
<comment type="caution">
    <text evidence="2">The sequence shown here is derived from an EMBL/GenBank/DDBJ whole genome shotgun (WGS) entry which is preliminary data.</text>
</comment>
<evidence type="ECO:0000313" key="2">
    <source>
        <dbReference type="EMBL" id="CAF1142340.1"/>
    </source>
</evidence>
<dbReference type="EMBL" id="CAJNOQ010006636">
    <property type="protein sequence ID" value="CAF1142340.1"/>
    <property type="molecule type" value="Genomic_DNA"/>
</dbReference>
<organism evidence="2 4">
    <name type="scientific">Didymodactylos carnosus</name>
    <dbReference type="NCBI Taxonomy" id="1234261"/>
    <lineage>
        <taxon>Eukaryota</taxon>
        <taxon>Metazoa</taxon>
        <taxon>Spiralia</taxon>
        <taxon>Gnathifera</taxon>
        <taxon>Rotifera</taxon>
        <taxon>Eurotatoria</taxon>
        <taxon>Bdelloidea</taxon>
        <taxon>Philodinida</taxon>
        <taxon>Philodinidae</taxon>
        <taxon>Didymodactylos</taxon>
    </lineage>
</organism>
<dbReference type="InterPro" id="IPR036465">
    <property type="entry name" value="vWFA_dom_sf"/>
</dbReference>